<sequence>MSHAQHAISDLMLDLSQPGPRYLTCRPILVEQSGFVSTNNVYAIPTGGAPSTNNTTNSTQSNSNESNSPSQSNNNRSENATATADNSNLSRFITNVLNNAVSGINGADVQVDVASPNVIAIGVPVNSGATGQTPQQSRETNDSSSANVSGSASRLSGLLNLGMPRSNNEGDQTQPSTTNSSDQPATNQINPRVVIRRSRQPVTNPTTSTNTMST</sequence>
<feature type="region of interest" description="Disordered" evidence="1">
    <location>
        <begin position="124"/>
        <end position="214"/>
    </location>
</feature>
<feature type="compositionally biased region" description="Polar residues" evidence="1">
    <location>
        <begin position="165"/>
        <end position="190"/>
    </location>
</feature>
<dbReference type="InterPro" id="IPR021925">
    <property type="entry name" value="BAG6"/>
</dbReference>
<evidence type="ECO:0000313" key="3">
    <source>
        <dbReference type="EnsemblMetazoa" id="MESCA000273-PA"/>
    </source>
</evidence>
<dbReference type="EMBL" id="CAQQ02018418">
    <property type="status" value="NOT_ANNOTATED_CDS"/>
    <property type="molecule type" value="Genomic_DNA"/>
</dbReference>
<proteinExistence type="predicted"/>
<feature type="region of interest" description="Disordered" evidence="1">
    <location>
        <begin position="46"/>
        <end position="86"/>
    </location>
</feature>
<dbReference type="Proteomes" id="UP000015102">
    <property type="component" value="Unassembled WGS sequence"/>
</dbReference>
<feature type="compositionally biased region" description="Low complexity" evidence="1">
    <location>
        <begin position="50"/>
        <end position="79"/>
    </location>
</feature>
<feature type="compositionally biased region" description="Low complexity" evidence="1">
    <location>
        <begin position="143"/>
        <end position="156"/>
    </location>
</feature>
<dbReference type="HOGENOM" id="CLU_1291823_0_0_1"/>
<dbReference type="AlphaFoldDB" id="T1GAL4"/>
<feature type="compositionally biased region" description="Low complexity" evidence="1">
    <location>
        <begin position="203"/>
        <end position="214"/>
    </location>
</feature>
<accession>T1GAL4</accession>
<evidence type="ECO:0000259" key="2">
    <source>
        <dbReference type="Pfam" id="PF12057"/>
    </source>
</evidence>
<keyword evidence="4" id="KW-1185">Reference proteome</keyword>
<reference evidence="4" key="1">
    <citation type="submission" date="2013-02" db="EMBL/GenBank/DDBJ databases">
        <authorList>
            <person name="Hughes D."/>
        </authorList>
    </citation>
    <scope>NUCLEOTIDE SEQUENCE</scope>
    <source>
        <strain>Durham</strain>
        <strain evidence="4">NC isolate 2 -- Noor lab</strain>
    </source>
</reference>
<dbReference type="STRING" id="36166.T1GAL4"/>
<reference evidence="3" key="2">
    <citation type="submission" date="2015-06" db="UniProtKB">
        <authorList>
            <consortium name="EnsemblMetazoa"/>
        </authorList>
    </citation>
    <scope>IDENTIFICATION</scope>
</reference>
<feature type="compositionally biased region" description="Polar residues" evidence="1">
    <location>
        <begin position="127"/>
        <end position="138"/>
    </location>
</feature>
<protein>
    <recommendedName>
        <fullName evidence="2">Large proline-rich protein BAG6 domain-containing protein</fullName>
    </recommendedName>
</protein>
<dbReference type="EnsemblMetazoa" id="MESCA000273-RA">
    <property type="protein sequence ID" value="MESCA000273-PA"/>
    <property type="gene ID" value="MESCA000273"/>
</dbReference>
<name>T1GAL4_MEGSC</name>
<feature type="domain" description="Large proline-rich protein BAG6" evidence="2">
    <location>
        <begin position="1"/>
        <end position="50"/>
    </location>
</feature>
<dbReference type="Pfam" id="PF12057">
    <property type="entry name" value="BAG6"/>
    <property type="match status" value="1"/>
</dbReference>
<evidence type="ECO:0000313" key="4">
    <source>
        <dbReference type="Proteomes" id="UP000015102"/>
    </source>
</evidence>
<organism evidence="3 4">
    <name type="scientific">Megaselia scalaris</name>
    <name type="common">Humpbacked fly</name>
    <name type="synonym">Phora scalaris</name>
    <dbReference type="NCBI Taxonomy" id="36166"/>
    <lineage>
        <taxon>Eukaryota</taxon>
        <taxon>Metazoa</taxon>
        <taxon>Ecdysozoa</taxon>
        <taxon>Arthropoda</taxon>
        <taxon>Hexapoda</taxon>
        <taxon>Insecta</taxon>
        <taxon>Pterygota</taxon>
        <taxon>Neoptera</taxon>
        <taxon>Endopterygota</taxon>
        <taxon>Diptera</taxon>
        <taxon>Brachycera</taxon>
        <taxon>Muscomorpha</taxon>
        <taxon>Platypezoidea</taxon>
        <taxon>Phoridae</taxon>
        <taxon>Megaseliini</taxon>
        <taxon>Megaselia</taxon>
    </lineage>
</organism>
<evidence type="ECO:0000256" key="1">
    <source>
        <dbReference type="SAM" id="MobiDB-lite"/>
    </source>
</evidence>